<comment type="caution">
    <text evidence="1">The sequence shown here is derived from an EMBL/GenBank/DDBJ whole genome shotgun (WGS) entry which is preliminary data.</text>
</comment>
<protein>
    <submittedName>
        <fullName evidence="1">Uncharacterized protein</fullName>
    </submittedName>
</protein>
<proteinExistence type="predicted"/>
<dbReference type="Proteomes" id="UP000176005">
    <property type="component" value="Unassembled WGS sequence"/>
</dbReference>
<dbReference type="RefSeq" id="WP_070015330.1">
    <property type="nucleotide sequence ID" value="NZ_LJGW01000092.1"/>
</dbReference>
<evidence type="ECO:0000313" key="2">
    <source>
        <dbReference type="Proteomes" id="UP000176005"/>
    </source>
</evidence>
<dbReference type="AlphaFoldDB" id="A0A1E7LAI6"/>
<gene>
    <name evidence="1" type="ORF">AN218_04645</name>
</gene>
<dbReference type="EMBL" id="LJGW01000092">
    <property type="protein sequence ID" value="OEV13209.1"/>
    <property type="molecule type" value="Genomic_DNA"/>
</dbReference>
<name>A0A1E7LAI6_9ACTN</name>
<reference evidence="1 2" key="1">
    <citation type="journal article" date="2016" name="Front. Microbiol.">
        <title>Comparative Genomics Analysis of Streptomyces Species Reveals Their Adaptation to the Marine Environment and Their Diversity at the Genomic Level.</title>
        <authorList>
            <person name="Tian X."/>
            <person name="Zhang Z."/>
            <person name="Yang T."/>
            <person name="Chen M."/>
            <person name="Li J."/>
            <person name="Chen F."/>
            <person name="Yang J."/>
            <person name="Li W."/>
            <person name="Zhang B."/>
            <person name="Zhang Z."/>
            <person name="Wu J."/>
            <person name="Zhang C."/>
            <person name="Long L."/>
            <person name="Xiao J."/>
        </authorList>
    </citation>
    <scope>NUCLEOTIDE SEQUENCE [LARGE SCALE GENOMIC DNA]</scope>
    <source>
        <strain evidence="1 2">SCSIO 10429</strain>
    </source>
</reference>
<accession>A0A1E7LAI6</accession>
<evidence type="ECO:0000313" key="1">
    <source>
        <dbReference type="EMBL" id="OEV13209.1"/>
    </source>
</evidence>
<organism evidence="1 2">
    <name type="scientific">Streptomyces nanshensis</name>
    <dbReference type="NCBI Taxonomy" id="518642"/>
    <lineage>
        <taxon>Bacteria</taxon>
        <taxon>Bacillati</taxon>
        <taxon>Actinomycetota</taxon>
        <taxon>Actinomycetes</taxon>
        <taxon>Kitasatosporales</taxon>
        <taxon>Streptomycetaceae</taxon>
        <taxon>Streptomyces</taxon>
    </lineage>
</organism>
<keyword evidence="2" id="KW-1185">Reference proteome</keyword>
<sequence>MAKWTRIAKGQYELRDGEEILATAAKDRVYDAGFRGGEWWHVTVGGKEIAVQHETLTTAKRHAESLI</sequence>